<keyword evidence="3" id="KW-1185">Reference proteome</keyword>
<dbReference type="OrthoDB" id="5189031at2"/>
<dbReference type="KEGG" id="pzu:PHZ_c1695"/>
<dbReference type="RefSeq" id="WP_012522248.1">
    <property type="nucleotide sequence ID" value="NC_011144.1"/>
</dbReference>
<organism evidence="2 3">
    <name type="scientific">Phenylobacterium zucineum (strain HLK1)</name>
    <dbReference type="NCBI Taxonomy" id="450851"/>
    <lineage>
        <taxon>Bacteria</taxon>
        <taxon>Pseudomonadati</taxon>
        <taxon>Pseudomonadota</taxon>
        <taxon>Alphaproteobacteria</taxon>
        <taxon>Caulobacterales</taxon>
        <taxon>Caulobacteraceae</taxon>
        <taxon>Phenylobacterium</taxon>
    </lineage>
</organism>
<evidence type="ECO:0000313" key="3">
    <source>
        <dbReference type="Proteomes" id="UP000001868"/>
    </source>
</evidence>
<feature type="transmembrane region" description="Helical" evidence="1">
    <location>
        <begin position="197"/>
        <end position="215"/>
    </location>
</feature>
<sequence>MKDAPRKLAVIAATAFAIAAPVLQDQLDIGLSASQFADQGNSTLRAAGYAFSIWGLIYLGLTAFALWQVLPRNTNNPAIKALAWPAVLAITATGVWIFASALNERWLTVGVIVFAAASMIYGLKRASRGQSTFLDWLLVWWPLGLLGGWLTIASAVNILTVMTAEGMIPRDSVLLAGAAGILATTAVALWVLRSTAVLPYGAAVAWGLVAVWVAERGGNPAAGWLALACAVVVGLAAAWWGRPTSGKR</sequence>
<feature type="transmembrane region" description="Helical" evidence="1">
    <location>
        <begin position="48"/>
        <end position="70"/>
    </location>
</feature>
<feature type="transmembrane region" description="Helical" evidence="1">
    <location>
        <begin position="221"/>
        <end position="241"/>
    </location>
</feature>
<proteinExistence type="predicted"/>
<dbReference type="eggNOG" id="COG0474">
    <property type="taxonomic scope" value="Bacteria"/>
</dbReference>
<feature type="transmembrane region" description="Helical" evidence="1">
    <location>
        <begin position="105"/>
        <end position="124"/>
    </location>
</feature>
<feature type="transmembrane region" description="Helical" evidence="1">
    <location>
        <begin position="173"/>
        <end position="192"/>
    </location>
</feature>
<dbReference type="HOGENOM" id="CLU_067293_2_0_5"/>
<dbReference type="STRING" id="450851.PHZ_c1695"/>
<accession>B4RBQ9</accession>
<feature type="transmembrane region" description="Helical" evidence="1">
    <location>
        <begin position="136"/>
        <end position="161"/>
    </location>
</feature>
<evidence type="ECO:0000256" key="1">
    <source>
        <dbReference type="SAM" id="Phobius"/>
    </source>
</evidence>
<evidence type="ECO:0000313" key="2">
    <source>
        <dbReference type="EMBL" id="ACG78106.1"/>
    </source>
</evidence>
<reference evidence="2 3" key="1">
    <citation type="journal article" date="2008" name="BMC Genomics">
        <title>Complete genome of Phenylobacterium zucineum - a novel facultative intracellular bacterium isolated from human erythroleukemia cell line K562.</title>
        <authorList>
            <person name="Luo Y."/>
            <person name="Xu X."/>
            <person name="Ding Z."/>
            <person name="Liu Z."/>
            <person name="Zhang B."/>
            <person name="Yan Z."/>
            <person name="Sun J."/>
            <person name="Hu S."/>
            <person name="Hu X."/>
        </authorList>
    </citation>
    <scope>NUCLEOTIDE SEQUENCE [LARGE SCALE GENOMIC DNA]</scope>
    <source>
        <strain evidence="2 3">HLK1</strain>
    </source>
</reference>
<dbReference type="Proteomes" id="UP000001868">
    <property type="component" value="Chromosome"/>
</dbReference>
<gene>
    <name evidence="2" type="ordered locus">PHZ_c1695</name>
</gene>
<keyword evidence="1" id="KW-0812">Transmembrane</keyword>
<dbReference type="EMBL" id="CP000747">
    <property type="protein sequence ID" value="ACG78106.1"/>
    <property type="molecule type" value="Genomic_DNA"/>
</dbReference>
<feature type="transmembrane region" description="Helical" evidence="1">
    <location>
        <begin position="82"/>
        <end position="99"/>
    </location>
</feature>
<keyword evidence="1" id="KW-0472">Membrane</keyword>
<keyword evidence="1" id="KW-1133">Transmembrane helix</keyword>
<name>B4RBQ9_PHEZH</name>
<evidence type="ECO:0008006" key="4">
    <source>
        <dbReference type="Google" id="ProtNLM"/>
    </source>
</evidence>
<protein>
    <recommendedName>
        <fullName evidence="4">Tryptophan-rich sensory protein</fullName>
    </recommendedName>
</protein>
<dbReference type="AlphaFoldDB" id="B4RBQ9"/>